<dbReference type="InterPro" id="IPR024075">
    <property type="entry name" value="DNA-dir_RNA_pol_helix_hairp_sf"/>
</dbReference>
<dbReference type="GO" id="GO:0006390">
    <property type="term" value="P:mitochondrial transcription"/>
    <property type="evidence" value="ECO:0007669"/>
    <property type="project" value="TreeGrafter"/>
</dbReference>
<dbReference type="OMA" id="WMWEWHT"/>
<comment type="similarity">
    <text evidence="2 10">Belongs to the phage and mitochondrial RNA polymerase family.</text>
</comment>
<dbReference type="AlphaFoldDB" id="D8QFG3"/>
<evidence type="ECO:0000256" key="10">
    <source>
        <dbReference type="RuleBase" id="RU003805"/>
    </source>
</evidence>
<evidence type="ECO:0000313" key="13">
    <source>
        <dbReference type="EMBL" id="EFI93123.1"/>
    </source>
</evidence>
<dbReference type="EMBL" id="GL377311">
    <property type="protein sequence ID" value="EFI93123.1"/>
    <property type="molecule type" value="Genomic_DNA"/>
</dbReference>
<dbReference type="InterPro" id="IPR043502">
    <property type="entry name" value="DNA/RNA_pol_sf"/>
</dbReference>
<evidence type="ECO:0000256" key="2">
    <source>
        <dbReference type="ARBA" id="ARBA00009493"/>
    </source>
</evidence>
<dbReference type="GO" id="GO:0034245">
    <property type="term" value="C:mitochondrial DNA-directed RNA polymerase complex"/>
    <property type="evidence" value="ECO:0007669"/>
    <property type="project" value="TreeGrafter"/>
</dbReference>
<dbReference type="VEuPathDB" id="FungiDB:SCHCODRAFT_02515599"/>
<evidence type="ECO:0000256" key="9">
    <source>
        <dbReference type="ARBA" id="ARBA00048552"/>
    </source>
</evidence>
<evidence type="ECO:0000259" key="12">
    <source>
        <dbReference type="SMART" id="SM01311"/>
    </source>
</evidence>
<keyword evidence="7" id="KW-0496">Mitochondrion</keyword>
<dbReference type="FunCoup" id="D8QFG3">
    <property type="interactions" value="135"/>
</dbReference>
<sequence>MSKTVAELTTVESVGSSFPDVLEGVPDVRPVELERIQKDETNPDGSPKKVSEMPFNLSNLRKHLSQITLARRVLPEDLVARQKLIEDSVYDVARERLQHEYEQMKNLEAGKGQGLKDKRIQRWMWEWHMKLRERIGTEIKNITAFEKKNYSYGRPKAHLKYQAEMISPYLALVNAERLSLLTIMELMTLHDTGGVTDGMKTARAVIAVGKAVEAEYKAQMCKRNHIAVPSSTRSSDVSVFSNLGYSNLQERRVAAARLMEDGEAWTAPWSVHTRARVGGVLIDCLMDTAKVQRTAVDKNDGKILTEEQPAFYHSYEYVQGQRLGVIKLNQEVAAHMANEWTIDTVHPRHLPMLVKPKPWLNYNDGGYLYHKTYAMRFKGSREQQAYLKHASDAGQCELVYAGLDVLGSTPWKINRKIFDVVLEVWNRGDRWGKLPPATFDEPEPEALSPDADSRKRADWSHAMKLYNQAKQSNHSHRCSVNYKIEIARTFLGETFYQPHNLDFRGRAYPVPPHLNHIGDDLSRGLLMFAEKKPLGERGFRWLKIHIANLYGFDKASFDERVQWVEDRLADVYDSANNPINGKRWWLEADDPWQCLAASMELRDAIESGNPLAFESSLPVHQDGTCNGLQHYAALGGDPEGAAQVNLQKADRPSDVYTYVGRMVERIMEEDEKKGDPMAILLKGKISRKVVKQTVMTTVYGVTFIGARDQIERQLRDRKDIPPEHCWGAATYLARKVLACIGDLFYGAKHIMTWLNLCARLIAKSIPMDRLQEMIVAENEQAKAKQDKRKRKDLGSKHKVLKREQMTSVVWTTPMGLPIAQPYRKATRKQVKTALQTVLITDPNSLAEVNSSKQATAFPPNFIHSLDATHMMLTALECRQQGLTFASVHDSYWTHACSIDQMSGIIRDTFIALHSSDVLMRLHKEFLTRYANYKIPLISLGAPKFMRDLRAAGARIYCTPEQAEKLQGIRELLEVSETATPTVDESKAQDTVQSLLGKDAAELDDKARLKKLADMLNGEPAKTTKKGAEDEDDAEVEDPAEDVSSVDKQAMVDLLGKFVNLTDILPPLPPKGTFRVEDIKESPYFFS</sequence>
<proteinExistence type="inferred from homology"/>
<evidence type="ECO:0000256" key="7">
    <source>
        <dbReference type="ARBA" id="ARBA00023128"/>
    </source>
</evidence>
<evidence type="ECO:0000256" key="6">
    <source>
        <dbReference type="ARBA" id="ARBA00022946"/>
    </source>
</evidence>
<dbReference type="Pfam" id="PF00940">
    <property type="entry name" value="RNA_pol"/>
    <property type="match status" value="1"/>
</dbReference>
<evidence type="ECO:0000256" key="5">
    <source>
        <dbReference type="ARBA" id="ARBA00022695"/>
    </source>
</evidence>
<comment type="function">
    <text evidence="10">DNA-dependent RNA polymerase catalyzes the transcription of DNA into RNA using the four ribonucleoside triphosphates as substrates.</text>
</comment>
<keyword evidence="5 10" id="KW-0548">Nucleotidyltransferase</keyword>
<dbReference type="SMART" id="SM01311">
    <property type="entry name" value="RPOL_N"/>
    <property type="match status" value="1"/>
</dbReference>
<dbReference type="PROSITE" id="PS00489">
    <property type="entry name" value="RNA_POL_PHAGE_2"/>
    <property type="match status" value="1"/>
</dbReference>
<dbReference type="FunFam" id="1.10.150.20:FF:000041">
    <property type="entry name" value="DNA-directed RNA polymerase"/>
    <property type="match status" value="1"/>
</dbReference>
<dbReference type="EC" id="2.7.7.6" evidence="10"/>
<dbReference type="FunFam" id="1.10.287.280:FF:000001">
    <property type="entry name" value="DNA-directed RNA polymerase"/>
    <property type="match status" value="1"/>
</dbReference>
<dbReference type="GO" id="GO:0003899">
    <property type="term" value="F:DNA-directed RNA polymerase activity"/>
    <property type="evidence" value="ECO:0007669"/>
    <property type="project" value="UniProtKB-EC"/>
</dbReference>
<evidence type="ECO:0000256" key="11">
    <source>
        <dbReference type="SAM" id="MobiDB-lite"/>
    </source>
</evidence>
<feature type="domain" description="DNA-directed RNA polymerase N-terminal" evidence="12">
    <location>
        <begin position="80"/>
        <end position="408"/>
    </location>
</feature>
<dbReference type="STRING" id="578458.D8QFG3"/>
<dbReference type="InterPro" id="IPR002092">
    <property type="entry name" value="DNA-dir_Rpol_phage-type"/>
</dbReference>
<keyword evidence="8 10" id="KW-0804">Transcription</keyword>
<dbReference type="OrthoDB" id="276422at2759"/>
<organism evidence="14">
    <name type="scientific">Schizophyllum commune (strain H4-8 / FGSC 9210)</name>
    <name type="common">Split gill fungus</name>
    <dbReference type="NCBI Taxonomy" id="578458"/>
    <lineage>
        <taxon>Eukaryota</taxon>
        <taxon>Fungi</taxon>
        <taxon>Dikarya</taxon>
        <taxon>Basidiomycota</taxon>
        <taxon>Agaricomycotina</taxon>
        <taxon>Agaricomycetes</taxon>
        <taxon>Agaricomycetidae</taxon>
        <taxon>Agaricales</taxon>
        <taxon>Schizophyllaceae</taxon>
        <taxon>Schizophyllum</taxon>
    </lineage>
</organism>
<reference evidence="13 14" key="1">
    <citation type="journal article" date="2010" name="Nat. Biotechnol.">
        <title>Genome sequence of the model mushroom Schizophyllum commune.</title>
        <authorList>
            <person name="Ohm R.A."/>
            <person name="de Jong J.F."/>
            <person name="Lugones L.G."/>
            <person name="Aerts A."/>
            <person name="Kothe E."/>
            <person name="Stajich J.E."/>
            <person name="de Vries R.P."/>
            <person name="Record E."/>
            <person name="Levasseur A."/>
            <person name="Baker S.E."/>
            <person name="Bartholomew K.A."/>
            <person name="Coutinho P.M."/>
            <person name="Erdmann S."/>
            <person name="Fowler T.J."/>
            <person name="Gathman A.C."/>
            <person name="Lombard V."/>
            <person name="Henrissat B."/>
            <person name="Knabe N."/>
            <person name="Kuees U."/>
            <person name="Lilly W.W."/>
            <person name="Lindquist E."/>
            <person name="Lucas S."/>
            <person name="Magnuson J.K."/>
            <person name="Piumi F."/>
            <person name="Raudaskoski M."/>
            <person name="Salamov A."/>
            <person name="Schmutz J."/>
            <person name="Schwarze F.W.M.R."/>
            <person name="vanKuyk P.A."/>
            <person name="Horton J.S."/>
            <person name="Grigoriev I.V."/>
            <person name="Woesten H.A.B."/>
        </authorList>
    </citation>
    <scope>NUCLEOTIDE SEQUENCE [LARGE SCALE GENOMIC DNA]</scope>
    <source>
        <strain evidence="14">H4-8 / FGSC 9210</strain>
    </source>
</reference>
<dbReference type="Gene3D" id="1.10.150.20">
    <property type="entry name" value="5' to 3' exonuclease, C-terminal subdomain"/>
    <property type="match status" value="1"/>
</dbReference>
<dbReference type="PANTHER" id="PTHR10102:SF0">
    <property type="entry name" value="DNA-DIRECTED RNA POLYMERASE, MITOCHONDRIAL"/>
    <property type="match status" value="1"/>
</dbReference>
<dbReference type="Gene3D" id="1.10.1320.10">
    <property type="entry name" value="DNA-directed RNA polymerase, N-terminal domain"/>
    <property type="match status" value="1"/>
</dbReference>
<dbReference type="RefSeq" id="XP_003028026.1">
    <property type="nucleotide sequence ID" value="XM_003027980.1"/>
</dbReference>
<keyword evidence="14" id="KW-1185">Reference proteome</keyword>
<feature type="region of interest" description="Disordered" evidence="11">
    <location>
        <begin position="1013"/>
        <end position="1044"/>
    </location>
</feature>
<keyword evidence="4 10" id="KW-0808">Transferase</keyword>
<comment type="subcellular location">
    <subcellularLocation>
        <location evidence="1">Mitochondrion</location>
    </subcellularLocation>
</comment>
<accession>D8QFG3</accession>
<dbReference type="Gene3D" id="1.10.287.260">
    <property type="match status" value="1"/>
</dbReference>
<evidence type="ECO:0000256" key="8">
    <source>
        <dbReference type="ARBA" id="ARBA00023163"/>
    </source>
</evidence>
<keyword evidence="6" id="KW-0809">Transit peptide</keyword>
<dbReference type="GO" id="GO:0001018">
    <property type="term" value="F:mitochondrial promoter sequence-specific DNA binding"/>
    <property type="evidence" value="ECO:0007669"/>
    <property type="project" value="TreeGrafter"/>
</dbReference>
<dbReference type="Gene3D" id="1.10.287.280">
    <property type="match status" value="1"/>
</dbReference>
<name>D8QFG3_SCHCM</name>
<dbReference type="GeneID" id="9592081"/>
<feature type="compositionally biased region" description="Acidic residues" evidence="11">
    <location>
        <begin position="1028"/>
        <end position="1040"/>
    </location>
</feature>
<dbReference type="InterPro" id="IPR037159">
    <property type="entry name" value="RNA_POL_N_sf"/>
</dbReference>
<dbReference type="SUPFAM" id="SSF56672">
    <property type="entry name" value="DNA/RNA polymerases"/>
    <property type="match status" value="1"/>
</dbReference>
<evidence type="ECO:0000256" key="3">
    <source>
        <dbReference type="ARBA" id="ARBA00022478"/>
    </source>
</evidence>
<dbReference type="Pfam" id="PF14700">
    <property type="entry name" value="RPOL_N"/>
    <property type="match status" value="1"/>
</dbReference>
<dbReference type="PANTHER" id="PTHR10102">
    <property type="entry name" value="DNA-DIRECTED RNA POLYMERASE, MITOCHONDRIAL"/>
    <property type="match status" value="1"/>
</dbReference>
<dbReference type="InterPro" id="IPR029262">
    <property type="entry name" value="RPOL_N"/>
</dbReference>
<dbReference type="eggNOG" id="KOG1038">
    <property type="taxonomic scope" value="Eukaryota"/>
</dbReference>
<dbReference type="PROSITE" id="PS00900">
    <property type="entry name" value="RNA_POL_PHAGE_1"/>
    <property type="match status" value="1"/>
</dbReference>
<evidence type="ECO:0000313" key="14">
    <source>
        <dbReference type="Proteomes" id="UP000007431"/>
    </source>
</evidence>
<dbReference type="InterPro" id="IPR046950">
    <property type="entry name" value="DNA-dir_Rpol_C_phage-type"/>
</dbReference>
<keyword evidence="3 10" id="KW-0240">DNA-directed RNA polymerase</keyword>
<comment type="catalytic activity">
    <reaction evidence="9 10">
        <text>RNA(n) + a ribonucleoside 5'-triphosphate = RNA(n+1) + diphosphate</text>
        <dbReference type="Rhea" id="RHEA:21248"/>
        <dbReference type="Rhea" id="RHEA-COMP:14527"/>
        <dbReference type="Rhea" id="RHEA-COMP:17342"/>
        <dbReference type="ChEBI" id="CHEBI:33019"/>
        <dbReference type="ChEBI" id="CHEBI:61557"/>
        <dbReference type="ChEBI" id="CHEBI:140395"/>
        <dbReference type="EC" id="2.7.7.6"/>
    </reaction>
</comment>
<evidence type="ECO:0000256" key="1">
    <source>
        <dbReference type="ARBA" id="ARBA00004173"/>
    </source>
</evidence>
<evidence type="ECO:0000256" key="4">
    <source>
        <dbReference type="ARBA" id="ARBA00022679"/>
    </source>
</evidence>
<dbReference type="HOGENOM" id="CLU_003364_1_1_1"/>
<dbReference type="KEGG" id="scm:SCHCO_02515599"/>
<protein>
    <recommendedName>
        <fullName evidence="10">DNA-directed RNA polymerase</fullName>
        <ecNumber evidence="10">2.7.7.6</ecNumber>
    </recommendedName>
</protein>
<gene>
    <name evidence="13" type="ORF">SCHCODRAFT_60184</name>
</gene>
<dbReference type="InParanoid" id="D8QFG3"/>
<dbReference type="Proteomes" id="UP000007431">
    <property type="component" value="Unassembled WGS sequence"/>
</dbReference>